<reference evidence="2 3" key="1">
    <citation type="submission" date="2015-06" db="EMBL/GenBank/DDBJ databases">
        <title>Talaromyces atroroseus IBT 11181 draft genome.</title>
        <authorList>
            <person name="Rasmussen K.B."/>
            <person name="Rasmussen S."/>
            <person name="Petersen B."/>
            <person name="Sicheritz-Ponten T."/>
            <person name="Mortensen U.H."/>
            <person name="Thrane U."/>
        </authorList>
    </citation>
    <scope>NUCLEOTIDE SEQUENCE [LARGE SCALE GENOMIC DNA]</scope>
    <source>
        <strain evidence="2 3">IBT 11181</strain>
    </source>
</reference>
<feature type="region of interest" description="Disordered" evidence="1">
    <location>
        <begin position="1"/>
        <end position="187"/>
    </location>
</feature>
<feature type="compositionally biased region" description="Polar residues" evidence="1">
    <location>
        <begin position="158"/>
        <end position="183"/>
    </location>
</feature>
<proteinExistence type="predicted"/>
<dbReference type="AlphaFoldDB" id="A0A225B7E2"/>
<dbReference type="OrthoDB" id="10514835at2759"/>
<keyword evidence="3" id="KW-1185">Reference proteome</keyword>
<gene>
    <name evidence="2" type="ORF">UA08_02852</name>
</gene>
<feature type="compositionally biased region" description="Low complexity" evidence="1">
    <location>
        <begin position="100"/>
        <end position="109"/>
    </location>
</feature>
<sequence length="407" mass="43428">MSQSSSSQSNDPVRDESPGIANETLPNMSESSSHASTTGTNASPSRPRVLYGTSRRPVASDEATTRSSPPVVLGIVPIDRPRSSTSTGSAASKKPKRNTRASASASTSKVTKKKNQRSSTSSAAAATTTTTASSSNPAATEISRTHSSAELTADTHLMTRSNARNPNSLMNSTMRSVTNSDNPSGIGRYRLPVRSGIADAEQLATPISSRGTRNRYLETPALNAETNISFFNSRNRFSSNSTRVALSDHEQQQLQQMTTQARARRARDTMHIDFVLNQDFPSASGAGAASPGSGGATTPSALSDFDRQFFFGTPRTRITTAATGTAAGVVGTSAPSPTALSPPADSSSDKEDQPDTKKKKKNNSSYVESTRDRPGDRDVERFMRPEQRRYEDTLLEILDGLELPFNA</sequence>
<feature type="region of interest" description="Disordered" evidence="1">
    <location>
        <begin position="322"/>
        <end position="386"/>
    </location>
</feature>
<dbReference type="RefSeq" id="XP_020121968.1">
    <property type="nucleotide sequence ID" value="XM_020264940.1"/>
</dbReference>
<evidence type="ECO:0000313" key="3">
    <source>
        <dbReference type="Proteomes" id="UP000214365"/>
    </source>
</evidence>
<dbReference type="GeneID" id="31002607"/>
<organism evidence="2 3">
    <name type="scientific">Talaromyces atroroseus</name>
    <dbReference type="NCBI Taxonomy" id="1441469"/>
    <lineage>
        <taxon>Eukaryota</taxon>
        <taxon>Fungi</taxon>
        <taxon>Dikarya</taxon>
        <taxon>Ascomycota</taxon>
        <taxon>Pezizomycotina</taxon>
        <taxon>Eurotiomycetes</taxon>
        <taxon>Eurotiomycetidae</taxon>
        <taxon>Eurotiales</taxon>
        <taxon>Trichocomaceae</taxon>
        <taxon>Talaromyces</taxon>
        <taxon>Talaromyces sect. Trachyspermi</taxon>
    </lineage>
</organism>
<feature type="compositionally biased region" description="Basic and acidic residues" evidence="1">
    <location>
        <begin position="347"/>
        <end position="356"/>
    </location>
</feature>
<dbReference type="Proteomes" id="UP000214365">
    <property type="component" value="Unassembled WGS sequence"/>
</dbReference>
<evidence type="ECO:0000313" key="2">
    <source>
        <dbReference type="EMBL" id="OKL61847.1"/>
    </source>
</evidence>
<dbReference type="EMBL" id="LFMY01000003">
    <property type="protein sequence ID" value="OKL61847.1"/>
    <property type="molecule type" value="Genomic_DNA"/>
</dbReference>
<evidence type="ECO:0000256" key="1">
    <source>
        <dbReference type="SAM" id="MobiDB-lite"/>
    </source>
</evidence>
<comment type="caution">
    <text evidence="2">The sequence shown here is derived from an EMBL/GenBank/DDBJ whole genome shotgun (WGS) entry which is preliminary data.</text>
</comment>
<feature type="compositionally biased region" description="Low complexity" evidence="1">
    <location>
        <begin position="83"/>
        <end position="92"/>
    </location>
</feature>
<accession>A0A225B7E2</accession>
<feature type="compositionally biased region" description="Basic and acidic residues" evidence="1">
    <location>
        <begin position="369"/>
        <end position="386"/>
    </location>
</feature>
<name>A0A225B7E2_TALAT</name>
<feature type="compositionally biased region" description="Low complexity" evidence="1">
    <location>
        <begin position="118"/>
        <end position="140"/>
    </location>
</feature>
<protein>
    <submittedName>
        <fullName evidence="2">Uncharacterized protein</fullName>
    </submittedName>
</protein>
<feature type="compositionally biased region" description="Low complexity" evidence="1">
    <location>
        <begin position="322"/>
        <end position="346"/>
    </location>
</feature>
<feature type="compositionally biased region" description="Polar residues" evidence="1">
    <location>
        <begin position="24"/>
        <end position="44"/>
    </location>
</feature>